<dbReference type="AlphaFoldDB" id="A0A1R0X6Y4"/>
<comment type="caution">
    <text evidence="1">The sequence shown here is derived from an EMBL/GenBank/DDBJ whole genome shotgun (WGS) entry which is preliminary data.</text>
</comment>
<dbReference type="RefSeq" id="WP_036685025.1">
    <property type="nucleotide sequence ID" value="NZ_MKQP01000026.1"/>
</dbReference>
<gene>
    <name evidence="1" type="ORF">BJP51_20950</name>
</gene>
<organism evidence="1 2">
    <name type="scientific">Paenibacillus odorifer</name>
    <dbReference type="NCBI Taxonomy" id="189426"/>
    <lineage>
        <taxon>Bacteria</taxon>
        <taxon>Bacillati</taxon>
        <taxon>Bacillota</taxon>
        <taxon>Bacilli</taxon>
        <taxon>Bacillales</taxon>
        <taxon>Paenibacillaceae</taxon>
        <taxon>Paenibacillus</taxon>
    </lineage>
</organism>
<accession>A0A1R0X6Y4</accession>
<sequence>MLRSMGTWSILRRSLGAWESLVAEIDGHMEYIAEFAWSVGNVLRWSLGAWGKLVMWLLLTI</sequence>
<protein>
    <submittedName>
        <fullName evidence="1">Uncharacterized protein</fullName>
    </submittedName>
</protein>
<evidence type="ECO:0000313" key="1">
    <source>
        <dbReference type="EMBL" id="OMD30276.1"/>
    </source>
</evidence>
<proteinExistence type="predicted"/>
<evidence type="ECO:0000313" key="2">
    <source>
        <dbReference type="Proteomes" id="UP000187465"/>
    </source>
</evidence>
<reference evidence="1 2" key="1">
    <citation type="submission" date="2016-10" db="EMBL/GenBank/DDBJ databases">
        <title>Paenibacillus species isolates.</title>
        <authorList>
            <person name="Beno S.M."/>
        </authorList>
    </citation>
    <scope>NUCLEOTIDE SEQUENCE [LARGE SCALE GENOMIC DNA]</scope>
    <source>
        <strain evidence="1 2">FSL H7-0604</strain>
    </source>
</reference>
<name>A0A1R0X6Y4_9BACL</name>
<dbReference type="Proteomes" id="UP000187465">
    <property type="component" value="Unassembled WGS sequence"/>
</dbReference>
<dbReference type="EMBL" id="MKQP01000026">
    <property type="protein sequence ID" value="OMD30276.1"/>
    <property type="molecule type" value="Genomic_DNA"/>
</dbReference>